<dbReference type="EMBL" id="JAAORC010000001">
    <property type="protein sequence ID" value="MBO8222600.1"/>
    <property type="molecule type" value="Genomic_DNA"/>
</dbReference>
<dbReference type="AlphaFoldDB" id="A0A8I1X5G7"/>
<gene>
    <name evidence="1" type="ORF">HA142_03655</name>
</gene>
<reference evidence="1" key="1">
    <citation type="submission" date="2020-03" db="EMBL/GenBank/DDBJ databases">
        <title>Genome differentiation and subclade ecological adaptation of Prochlorococcus HLII clade in the global ocean.</title>
        <authorList>
            <person name="Yan W."/>
            <person name="Fen X."/>
            <person name="Zhang W."/>
        </authorList>
    </citation>
    <scope>NUCLEOTIDE SEQUENCE</scope>
    <source>
        <strain evidence="1">XMU1401</strain>
    </source>
</reference>
<evidence type="ECO:0000313" key="2">
    <source>
        <dbReference type="Proteomes" id="UP000666562"/>
    </source>
</evidence>
<sequence length="68" mass="8212">MIKGMFKFLLLILVFGFLSISPKTRYLVGMTLKEISSFFLWTVKYEDREKWIIDKPSWMPSQKLKRSY</sequence>
<accession>A0A8I1X5G7</accession>
<comment type="caution">
    <text evidence="1">The sequence shown here is derived from an EMBL/GenBank/DDBJ whole genome shotgun (WGS) entry which is preliminary data.</text>
</comment>
<name>A0A8I1X5G7_PROMR</name>
<evidence type="ECO:0000313" key="1">
    <source>
        <dbReference type="EMBL" id="MBO8222600.1"/>
    </source>
</evidence>
<dbReference type="Proteomes" id="UP000666562">
    <property type="component" value="Unassembled WGS sequence"/>
</dbReference>
<proteinExistence type="predicted"/>
<protein>
    <submittedName>
        <fullName evidence="1">Uncharacterized protein</fullName>
    </submittedName>
</protein>
<organism evidence="1 2">
    <name type="scientific">Prochlorococcus marinus str. XMU1401</name>
    <dbReference type="NCBI Taxonomy" id="2052594"/>
    <lineage>
        <taxon>Bacteria</taxon>
        <taxon>Bacillati</taxon>
        <taxon>Cyanobacteriota</taxon>
        <taxon>Cyanophyceae</taxon>
        <taxon>Synechococcales</taxon>
        <taxon>Prochlorococcaceae</taxon>
        <taxon>Prochlorococcus</taxon>
    </lineage>
</organism>